<proteinExistence type="predicted"/>
<evidence type="ECO:0000313" key="2">
    <source>
        <dbReference type="EMBL" id="ALG12016.1"/>
    </source>
</evidence>
<reference evidence="2 3" key="1">
    <citation type="submission" date="2015-07" db="EMBL/GenBank/DDBJ databases">
        <title>Genome sequencing of Kibdelosporangium phytohabitans.</title>
        <authorList>
            <person name="Qin S."/>
            <person name="Xing K."/>
        </authorList>
    </citation>
    <scope>NUCLEOTIDE SEQUENCE [LARGE SCALE GENOMIC DNA]</scope>
    <source>
        <strain evidence="2 3">KLBMP1111</strain>
    </source>
</reference>
<name>A0A0N9IB31_9PSEU</name>
<gene>
    <name evidence="2" type="ORF">AOZ06_38700</name>
</gene>
<keyword evidence="3" id="KW-1185">Reference proteome</keyword>
<feature type="compositionally biased region" description="Basic and acidic residues" evidence="1">
    <location>
        <begin position="87"/>
        <end position="127"/>
    </location>
</feature>
<organism evidence="2 3">
    <name type="scientific">Kibdelosporangium phytohabitans</name>
    <dbReference type="NCBI Taxonomy" id="860235"/>
    <lineage>
        <taxon>Bacteria</taxon>
        <taxon>Bacillati</taxon>
        <taxon>Actinomycetota</taxon>
        <taxon>Actinomycetes</taxon>
        <taxon>Pseudonocardiales</taxon>
        <taxon>Pseudonocardiaceae</taxon>
        <taxon>Kibdelosporangium</taxon>
    </lineage>
</organism>
<dbReference type="Proteomes" id="UP000063699">
    <property type="component" value="Chromosome"/>
</dbReference>
<dbReference type="STRING" id="860235.AOZ06_38700"/>
<dbReference type="RefSeq" id="WP_054293912.1">
    <property type="nucleotide sequence ID" value="NZ_CP012752.1"/>
</dbReference>
<sequence length="270" mass="29559">MGNTDGKTGLEYFLASDAWKQAPQFAEWDKIDVYVEKGWLTERDRDLLHAYGSMAVLSGGEGGGGGFPETDAAWSKYLDVKEKHKNDPLFNRDADGEVKPPDQDKTPEDDGKLGGDHTKHEEYKIKPGEPPPVPGGADGKHGGKDSVSVNTASLKKFGENMLLLRDMVETSRKNLKDVHILPGAFPTAFALRDAVNGAAGTGDKKGGLKGDSESYMTNLEIEFRQIKEAIDKVIREYDTVEKLNGLTADKLTVLMNEPFSYINNNTGKPK</sequence>
<evidence type="ECO:0000256" key="1">
    <source>
        <dbReference type="SAM" id="MobiDB-lite"/>
    </source>
</evidence>
<dbReference type="EMBL" id="CP012752">
    <property type="protein sequence ID" value="ALG12016.1"/>
    <property type="molecule type" value="Genomic_DNA"/>
</dbReference>
<dbReference type="OrthoDB" id="3675048at2"/>
<protein>
    <submittedName>
        <fullName evidence="2">Uncharacterized protein</fullName>
    </submittedName>
</protein>
<dbReference type="AlphaFoldDB" id="A0A0N9IB31"/>
<accession>A0A0N9IB31</accession>
<feature type="region of interest" description="Disordered" evidence="1">
    <location>
        <begin position="87"/>
        <end position="145"/>
    </location>
</feature>
<evidence type="ECO:0000313" key="3">
    <source>
        <dbReference type="Proteomes" id="UP000063699"/>
    </source>
</evidence>
<dbReference type="KEGG" id="kphy:AOZ06_38700"/>